<accession>A0A2V3IZE9</accession>
<keyword evidence="3" id="KW-1185">Reference proteome</keyword>
<feature type="domain" description="VOC" evidence="1">
    <location>
        <begin position="3"/>
        <end position="115"/>
    </location>
</feature>
<gene>
    <name evidence="2" type="ORF">BWQ96_02680</name>
</gene>
<dbReference type="InterPro" id="IPR052164">
    <property type="entry name" value="Anthracycline_SecMetBiosynth"/>
</dbReference>
<dbReference type="PANTHER" id="PTHR33993:SF14">
    <property type="entry name" value="GB|AAF24581.1"/>
    <property type="match status" value="1"/>
</dbReference>
<dbReference type="AlphaFoldDB" id="A0A2V3IZE9"/>
<evidence type="ECO:0000259" key="1">
    <source>
        <dbReference type="PROSITE" id="PS51819"/>
    </source>
</evidence>
<dbReference type="Proteomes" id="UP000247409">
    <property type="component" value="Unassembled WGS sequence"/>
</dbReference>
<dbReference type="SUPFAM" id="SSF54593">
    <property type="entry name" value="Glyoxalase/Bleomycin resistance protein/Dihydroxybiphenyl dioxygenase"/>
    <property type="match status" value="1"/>
</dbReference>
<name>A0A2V3IZE9_9FLOR</name>
<dbReference type="Pfam" id="PF00903">
    <property type="entry name" value="Glyoxalase"/>
    <property type="match status" value="1"/>
</dbReference>
<dbReference type="OrthoDB" id="10267381at2759"/>
<dbReference type="InterPro" id="IPR037523">
    <property type="entry name" value="VOC_core"/>
</dbReference>
<dbReference type="InterPro" id="IPR029068">
    <property type="entry name" value="Glyas_Bleomycin-R_OHBP_Dase"/>
</dbReference>
<sequence length="143" mass="15547">MARLSRIVLLLRDLDHGIRFYRDGLGLLVDAQTRNYARLRTTNNTAVELCTAESESQCSTGYSPFLTFEIEDMDKTIPQLIQQGAVLDGAIRYEAYGKVAAVRSPDGHMIGLVEAANLPGDGDTAVAAAIAAKRELDTEDSKT</sequence>
<comment type="caution">
    <text evidence="2">The sequence shown here is derived from an EMBL/GenBank/DDBJ whole genome shotgun (WGS) entry which is preliminary data.</text>
</comment>
<protein>
    <recommendedName>
        <fullName evidence="1">VOC domain-containing protein</fullName>
    </recommendedName>
</protein>
<evidence type="ECO:0000313" key="2">
    <source>
        <dbReference type="EMBL" id="PXF47536.1"/>
    </source>
</evidence>
<dbReference type="PROSITE" id="PS51819">
    <property type="entry name" value="VOC"/>
    <property type="match status" value="1"/>
</dbReference>
<reference evidence="2 3" key="1">
    <citation type="journal article" date="2018" name="Mol. Biol. Evol.">
        <title>Analysis of the draft genome of the red seaweed Gracilariopsis chorda provides insights into genome size evolution in Rhodophyta.</title>
        <authorList>
            <person name="Lee J."/>
            <person name="Yang E.C."/>
            <person name="Graf L."/>
            <person name="Yang J.H."/>
            <person name="Qiu H."/>
            <person name="Zel Zion U."/>
            <person name="Chan C.X."/>
            <person name="Stephens T.G."/>
            <person name="Weber A.P.M."/>
            <person name="Boo G.H."/>
            <person name="Boo S.M."/>
            <person name="Kim K.M."/>
            <person name="Shin Y."/>
            <person name="Jung M."/>
            <person name="Lee S.J."/>
            <person name="Yim H.S."/>
            <person name="Lee J.H."/>
            <person name="Bhattacharya D."/>
            <person name="Yoon H.S."/>
        </authorList>
    </citation>
    <scope>NUCLEOTIDE SEQUENCE [LARGE SCALE GENOMIC DNA]</scope>
    <source>
        <strain evidence="2 3">SKKU-2015</strain>
        <tissue evidence="2">Whole body</tissue>
    </source>
</reference>
<dbReference type="PANTHER" id="PTHR33993">
    <property type="entry name" value="GLYOXALASE-RELATED"/>
    <property type="match status" value="1"/>
</dbReference>
<dbReference type="Gene3D" id="3.10.180.10">
    <property type="entry name" value="2,3-Dihydroxybiphenyl 1,2-Dioxygenase, domain 1"/>
    <property type="match status" value="1"/>
</dbReference>
<dbReference type="EMBL" id="NBIV01000023">
    <property type="protein sequence ID" value="PXF47536.1"/>
    <property type="molecule type" value="Genomic_DNA"/>
</dbReference>
<proteinExistence type="predicted"/>
<dbReference type="InterPro" id="IPR004360">
    <property type="entry name" value="Glyas_Fos-R_dOase_dom"/>
</dbReference>
<evidence type="ECO:0000313" key="3">
    <source>
        <dbReference type="Proteomes" id="UP000247409"/>
    </source>
</evidence>
<organism evidence="2 3">
    <name type="scientific">Gracilariopsis chorda</name>
    <dbReference type="NCBI Taxonomy" id="448386"/>
    <lineage>
        <taxon>Eukaryota</taxon>
        <taxon>Rhodophyta</taxon>
        <taxon>Florideophyceae</taxon>
        <taxon>Rhodymeniophycidae</taxon>
        <taxon>Gracilariales</taxon>
        <taxon>Gracilariaceae</taxon>
        <taxon>Gracilariopsis</taxon>
    </lineage>
</organism>